<reference evidence="2" key="1">
    <citation type="journal article" date="2020" name="Stud. Mycol.">
        <title>101 Dothideomycetes genomes: a test case for predicting lifestyles and emergence of pathogens.</title>
        <authorList>
            <person name="Haridas S."/>
            <person name="Albert R."/>
            <person name="Binder M."/>
            <person name="Bloem J."/>
            <person name="Labutti K."/>
            <person name="Salamov A."/>
            <person name="Andreopoulos B."/>
            <person name="Baker S."/>
            <person name="Barry K."/>
            <person name="Bills G."/>
            <person name="Bluhm B."/>
            <person name="Cannon C."/>
            <person name="Castanera R."/>
            <person name="Culley D."/>
            <person name="Daum C."/>
            <person name="Ezra D."/>
            <person name="Gonzalez J."/>
            <person name="Henrissat B."/>
            <person name="Kuo A."/>
            <person name="Liang C."/>
            <person name="Lipzen A."/>
            <person name="Lutzoni F."/>
            <person name="Magnuson J."/>
            <person name="Mondo S."/>
            <person name="Nolan M."/>
            <person name="Ohm R."/>
            <person name="Pangilinan J."/>
            <person name="Park H.-J."/>
            <person name="Ramirez L."/>
            <person name="Alfaro M."/>
            <person name="Sun H."/>
            <person name="Tritt A."/>
            <person name="Yoshinaga Y."/>
            <person name="Zwiers L.-H."/>
            <person name="Turgeon B."/>
            <person name="Goodwin S."/>
            <person name="Spatafora J."/>
            <person name="Crous P."/>
            <person name="Grigoriev I."/>
        </authorList>
    </citation>
    <scope>NUCLEOTIDE SEQUENCE</scope>
    <source>
        <strain evidence="2">CBS 113979</strain>
    </source>
</reference>
<dbReference type="OrthoDB" id="5375264at2759"/>
<dbReference type="EMBL" id="ML977137">
    <property type="protein sequence ID" value="KAF1992541.1"/>
    <property type="molecule type" value="Genomic_DNA"/>
</dbReference>
<organism evidence="2 3">
    <name type="scientific">Aulographum hederae CBS 113979</name>
    <dbReference type="NCBI Taxonomy" id="1176131"/>
    <lineage>
        <taxon>Eukaryota</taxon>
        <taxon>Fungi</taxon>
        <taxon>Dikarya</taxon>
        <taxon>Ascomycota</taxon>
        <taxon>Pezizomycotina</taxon>
        <taxon>Dothideomycetes</taxon>
        <taxon>Pleosporomycetidae</taxon>
        <taxon>Aulographales</taxon>
        <taxon>Aulographaceae</taxon>
    </lineage>
</organism>
<feature type="compositionally biased region" description="Basic residues" evidence="1">
    <location>
        <begin position="38"/>
        <end position="47"/>
    </location>
</feature>
<protein>
    <submittedName>
        <fullName evidence="2">Uncharacterized protein</fullName>
    </submittedName>
</protein>
<accession>A0A6G1HH31</accession>
<evidence type="ECO:0000313" key="3">
    <source>
        <dbReference type="Proteomes" id="UP000800041"/>
    </source>
</evidence>
<dbReference type="AlphaFoldDB" id="A0A6G1HH31"/>
<dbReference type="Proteomes" id="UP000800041">
    <property type="component" value="Unassembled WGS sequence"/>
</dbReference>
<feature type="compositionally biased region" description="Low complexity" evidence="1">
    <location>
        <begin position="27"/>
        <end position="37"/>
    </location>
</feature>
<gene>
    <name evidence="2" type="ORF">K402DRAFT_399637</name>
</gene>
<name>A0A6G1HH31_9PEZI</name>
<proteinExistence type="predicted"/>
<evidence type="ECO:0000313" key="2">
    <source>
        <dbReference type="EMBL" id="KAF1992541.1"/>
    </source>
</evidence>
<evidence type="ECO:0000256" key="1">
    <source>
        <dbReference type="SAM" id="MobiDB-lite"/>
    </source>
</evidence>
<feature type="region of interest" description="Disordered" evidence="1">
    <location>
        <begin position="1"/>
        <end position="64"/>
    </location>
</feature>
<keyword evidence="3" id="KW-1185">Reference proteome</keyword>
<sequence>MSQERTDSDMVNVKSENFDGADGELESPAVKSPSPVKAKPKTPKKRQSSAQLTGDPSAKKVKTPSCGAKIANSVEGFSASDEILLELRDGGMTWTDIKACWEEKTGEKPPAGASTLGVRYTRLKRNLAGIADEDRDKILGLMEGIETKFEKEKWSYLAQAVEDDGGQTYGIRIIECRNSSRVFAYYLSITRPVL</sequence>